<dbReference type="KEGG" id="spir:CWM47_36790"/>
<evidence type="ECO:0000313" key="2">
    <source>
        <dbReference type="Proteomes" id="UP000232883"/>
    </source>
</evidence>
<proteinExistence type="predicted"/>
<dbReference type="AlphaFoldDB" id="A0A2K8ZAN9"/>
<accession>A0A2K8ZAN9</accession>
<evidence type="ECO:0000313" key="1">
    <source>
        <dbReference type="EMBL" id="AUD06914.1"/>
    </source>
</evidence>
<dbReference type="EMBL" id="CP025096">
    <property type="protein sequence ID" value="AUD06914.1"/>
    <property type="molecule type" value="Genomic_DNA"/>
</dbReference>
<organism evidence="1 2">
    <name type="scientific">Spirosoma pollinicola</name>
    <dbReference type="NCBI Taxonomy" id="2057025"/>
    <lineage>
        <taxon>Bacteria</taxon>
        <taxon>Pseudomonadati</taxon>
        <taxon>Bacteroidota</taxon>
        <taxon>Cytophagia</taxon>
        <taxon>Cytophagales</taxon>
        <taxon>Cytophagaceae</taxon>
        <taxon>Spirosoma</taxon>
    </lineage>
</organism>
<reference evidence="1 2" key="1">
    <citation type="submission" date="2017-11" db="EMBL/GenBank/DDBJ databases">
        <title>Taxonomic description and genome sequences of Spirosoma HA7 sp. nov., isolated from pollen microhabitat of Corylus avellana.</title>
        <authorList>
            <person name="Ambika Manirajan B."/>
            <person name="Suarez C."/>
            <person name="Ratering S."/>
            <person name="Geissler-Plaum R."/>
            <person name="Cardinale M."/>
            <person name="Sylvia S."/>
        </authorList>
    </citation>
    <scope>NUCLEOTIDE SEQUENCE [LARGE SCALE GENOMIC DNA]</scope>
    <source>
        <strain evidence="1 2">HA7</strain>
    </source>
</reference>
<dbReference type="RefSeq" id="WP_100993446.1">
    <property type="nucleotide sequence ID" value="NZ_CP025096.1"/>
</dbReference>
<protein>
    <submittedName>
        <fullName evidence="1">Uncharacterized protein</fullName>
    </submittedName>
</protein>
<gene>
    <name evidence="1" type="ORF">CWM47_36790</name>
</gene>
<dbReference type="OrthoDB" id="960423at2"/>
<keyword evidence="2" id="KW-1185">Reference proteome</keyword>
<name>A0A2K8ZAN9_9BACT</name>
<dbReference type="Proteomes" id="UP000232883">
    <property type="component" value="Chromosome"/>
</dbReference>
<sequence>MKITKWSYELNRLYQTRSELQIALALAKQSVARWDQAGDFLLVIEFSPQIEQLTLYVSELSDLIASTEALHQAAILTGNYE</sequence>